<protein>
    <recommendedName>
        <fullName evidence="3">L,D-transpeptidase-like protein</fullName>
    </recommendedName>
</protein>
<dbReference type="OrthoDB" id="7735097at2"/>
<proteinExistence type="predicted"/>
<dbReference type="RefSeq" id="WP_115835724.1">
    <property type="nucleotide sequence ID" value="NZ_CP025086.1"/>
</dbReference>
<comment type="caution">
    <text evidence="1">The sequence shown here is derived from an EMBL/GenBank/DDBJ whole genome shotgun (WGS) entry which is preliminary data.</text>
</comment>
<dbReference type="EMBL" id="QUMO01000002">
    <property type="protein sequence ID" value="REF87532.1"/>
    <property type="molecule type" value="Genomic_DNA"/>
</dbReference>
<name>A0A3D9YXW2_9HYPH</name>
<organism evidence="1 2">
    <name type="scientific">Methylovirgula ligni</name>
    <dbReference type="NCBI Taxonomy" id="569860"/>
    <lineage>
        <taxon>Bacteria</taxon>
        <taxon>Pseudomonadati</taxon>
        <taxon>Pseudomonadota</taxon>
        <taxon>Alphaproteobacteria</taxon>
        <taxon>Hyphomicrobiales</taxon>
        <taxon>Beijerinckiaceae</taxon>
        <taxon>Methylovirgula</taxon>
    </lineage>
</organism>
<evidence type="ECO:0000313" key="1">
    <source>
        <dbReference type="EMBL" id="REF87532.1"/>
    </source>
</evidence>
<gene>
    <name evidence="1" type="ORF">DES32_1155</name>
</gene>
<evidence type="ECO:0008006" key="3">
    <source>
        <dbReference type="Google" id="ProtNLM"/>
    </source>
</evidence>
<keyword evidence="2" id="KW-1185">Reference proteome</keyword>
<dbReference type="Proteomes" id="UP000256900">
    <property type="component" value="Unassembled WGS sequence"/>
</dbReference>
<accession>A0A3D9YXW2</accession>
<reference evidence="1 2" key="1">
    <citation type="submission" date="2018-08" db="EMBL/GenBank/DDBJ databases">
        <title>Genomic Encyclopedia of Type Strains, Phase IV (KMG-IV): sequencing the most valuable type-strain genomes for metagenomic binning, comparative biology and taxonomic classification.</title>
        <authorList>
            <person name="Goeker M."/>
        </authorList>
    </citation>
    <scope>NUCLEOTIDE SEQUENCE [LARGE SCALE GENOMIC DNA]</scope>
    <source>
        <strain evidence="1 2">BW863</strain>
    </source>
</reference>
<sequence>MRSRFAFITAIHFFALFLAGVLAVRSATAEPTSDVPAWLEAHVGYGDGQIAPVVLQRARGLYLQKLGEGEVRNRCYFAMDATRPNDTGGAAGRRFYIICEDAHAFRAIPAGHGGGLDLRGVADFANGRQCAKNFGNATGSDLTAGGAYVTAGMKTSFKGYYRAGGHSAALIRSFIQFEGEGQTANAREREIGGHATVKLAGLCLMKNSGSPYADRDGYVPFGQLVDYSGGRSNGCTSWSPSDAAQIIAMVRNNPTTLYIYPGAADVNAVARARAGGQSLSRTGLYWNALCLNEIRAPRFWSDESLGPLIAQFKRDHPPPPPRPLPICGAR</sequence>
<evidence type="ECO:0000313" key="2">
    <source>
        <dbReference type="Proteomes" id="UP000256900"/>
    </source>
</evidence>
<dbReference type="AlphaFoldDB" id="A0A3D9YXW2"/>